<evidence type="ECO:0000256" key="6">
    <source>
        <dbReference type="SAM" id="MobiDB-lite"/>
    </source>
</evidence>
<evidence type="ECO:0000259" key="8">
    <source>
        <dbReference type="PROSITE" id="PS51900"/>
    </source>
</evidence>
<sequence length="470" mass="53084">MASIKLTKSVVEKAPVTGKDYELRDTVVSGFLCKVTAKGRKVFMLHYRTNAGQRRKPVIGRYGGLGVDQARSIAQEWLGDIRRGHDPSTARQAARKALTVKELCTTFIEEYSKPRNKPRTVTTNKENMKRYILPRLGRMKVPDVTRADIVGLMTWMVNSPTTANRVVACLRKMFNMAEVWGYRPDGSNPCRHVPMYPERGRTRYINDDELRRIYAYLDRADTEELEHPLLTLAIRLQFEFAARMCEIRMLEWAWVDFEQRRVTWPDSKTGGMSKPMSQEAYRLLSAAPRIEGSPYVCPSLYDGAQPMPEGTYNNGWTRIQQRANVPHVGTHGIRHRAATDIANSGVPVKVGMALTGHKTVAMFMRYVHTESEPVREAADKVASLRKAVIERKPADADSGEAEAGPTHRHRRVRTRSVPPVAEPAAADRKRGKPKKRVTRAGARRGRKPGRRPAAPLLRPSDRLPSISEQV</sequence>
<keyword evidence="4" id="KW-0233">DNA recombination</keyword>
<comment type="similarity">
    <text evidence="1">Belongs to the 'phage' integrase family.</text>
</comment>
<evidence type="ECO:0000256" key="2">
    <source>
        <dbReference type="ARBA" id="ARBA00022908"/>
    </source>
</evidence>
<keyword evidence="3 5" id="KW-0238">DNA-binding</keyword>
<organism evidence="9 10">
    <name type="scientific">Pseudoxanthomonas broegbernensis</name>
    <dbReference type="NCBI Taxonomy" id="83619"/>
    <lineage>
        <taxon>Bacteria</taxon>
        <taxon>Pseudomonadati</taxon>
        <taxon>Pseudomonadota</taxon>
        <taxon>Gammaproteobacteria</taxon>
        <taxon>Lysobacterales</taxon>
        <taxon>Lysobacteraceae</taxon>
        <taxon>Pseudoxanthomonas</taxon>
    </lineage>
</organism>
<dbReference type="PROSITE" id="PS51900">
    <property type="entry name" value="CB"/>
    <property type="match status" value="1"/>
</dbReference>
<dbReference type="InterPro" id="IPR013762">
    <property type="entry name" value="Integrase-like_cat_sf"/>
</dbReference>
<evidence type="ECO:0000313" key="10">
    <source>
        <dbReference type="Proteomes" id="UP000462066"/>
    </source>
</evidence>
<dbReference type="CDD" id="cd00796">
    <property type="entry name" value="INT_Rci_Hp1_C"/>
    <property type="match status" value="1"/>
</dbReference>
<dbReference type="PROSITE" id="PS51898">
    <property type="entry name" value="TYR_RECOMBINASE"/>
    <property type="match status" value="1"/>
</dbReference>
<dbReference type="GO" id="GO:0003677">
    <property type="term" value="F:DNA binding"/>
    <property type="evidence" value="ECO:0007669"/>
    <property type="project" value="UniProtKB-UniRule"/>
</dbReference>
<dbReference type="Gene3D" id="1.10.150.130">
    <property type="match status" value="1"/>
</dbReference>
<dbReference type="PANTHER" id="PTHR30629">
    <property type="entry name" value="PROPHAGE INTEGRASE"/>
    <property type="match status" value="1"/>
</dbReference>
<dbReference type="InterPro" id="IPR044068">
    <property type="entry name" value="CB"/>
</dbReference>
<evidence type="ECO:0000259" key="7">
    <source>
        <dbReference type="PROSITE" id="PS51898"/>
    </source>
</evidence>
<dbReference type="Proteomes" id="UP000462066">
    <property type="component" value="Unassembled WGS sequence"/>
</dbReference>
<dbReference type="AlphaFoldDB" id="A0A7V8GP44"/>
<dbReference type="EMBL" id="MWIP01000002">
    <property type="protein sequence ID" value="KAF1687550.1"/>
    <property type="molecule type" value="Genomic_DNA"/>
</dbReference>
<dbReference type="Pfam" id="PF13356">
    <property type="entry name" value="Arm-DNA-bind_3"/>
    <property type="match status" value="1"/>
</dbReference>
<evidence type="ECO:0000256" key="3">
    <source>
        <dbReference type="ARBA" id="ARBA00023125"/>
    </source>
</evidence>
<dbReference type="InterPro" id="IPR050808">
    <property type="entry name" value="Phage_Integrase"/>
</dbReference>
<gene>
    <name evidence="9" type="ORF">B1992_02475</name>
</gene>
<evidence type="ECO:0000256" key="5">
    <source>
        <dbReference type="PROSITE-ProRule" id="PRU01248"/>
    </source>
</evidence>
<evidence type="ECO:0000313" key="9">
    <source>
        <dbReference type="EMBL" id="KAF1687550.1"/>
    </source>
</evidence>
<dbReference type="GO" id="GO:0015074">
    <property type="term" value="P:DNA integration"/>
    <property type="evidence" value="ECO:0007669"/>
    <property type="project" value="UniProtKB-KW"/>
</dbReference>
<proteinExistence type="inferred from homology"/>
<dbReference type="Gene3D" id="3.30.160.390">
    <property type="entry name" value="Integrase, DNA-binding domain"/>
    <property type="match status" value="1"/>
</dbReference>
<evidence type="ECO:0000256" key="1">
    <source>
        <dbReference type="ARBA" id="ARBA00008857"/>
    </source>
</evidence>
<evidence type="ECO:0000256" key="4">
    <source>
        <dbReference type="ARBA" id="ARBA00023172"/>
    </source>
</evidence>
<dbReference type="Gene3D" id="1.10.443.10">
    <property type="entry name" value="Intergrase catalytic core"/>
    <property type="match status" value="1"/>
</dbReference>
<dbReference type="Pfam" id="PF14659">
    <property type="entry name" value="Phage_int_SAM_3"/>
    <property type="match status" value="1"/>
</dbReference>
<keyword evidence="10" id="KW-1185">Reference proteome</keyword>
<reference evidence="9 10" key="1">
    <citation type="submission" date="2017-10" db="EMBL/GenBank/DDBJ databases">
        <title>Whole genome sequencing of Pseudoxanthomonas broegbernensis DSM 12573(T).</title>
        <authorList>
            <person name="Kumar S."/>
            <person name="Bansal K."/>
            <person name="Kaur A."/>
            <person name="Patil P."/>
            <person name="Sharma S."/>
            <person name="Patil P.B."/>
        </authorList>
    </citation>
    <scope>NUCLEOTIDE SEQUENCE [LARGE SCALE GENOMIC DNA]</scope>
    <source>
        <strain evidence="9 10">DSM 12573</strain>
    </source>
</reference>
<comment type="caution">
    <text evidence="9">The sequence shown here is derived from an EMBL/GenBank/DDBJ whole genome shotgun (WGS) entry which is preliminary data.</text>
</comment>
<feature type="domain" description="Tyr recombinase" evidence="7">
    <location>
        <begin position="200"/>
        <end position="379"/>
    </location>
</feature>
<feature type="compositionally biased region" description="Low complexity" evidence="6">
    <location>
        <begin position="451"/>
        <end position="464"/>
    </location>
</feature>
<dbReference type="SUPFAM" id="SSF56349">
    <property type="entry name" value="DNA breaking-rejoining enzymes"/>
    <property type="match status" value="1"/>
</dbReference>
<dbReference type="RefSeq" id="WP_162309877.1">
    <property type="nucleotide sequence ID" value="NZ_JACHGU010000002.1"/>
</dbReference>
<dbReference type="InterPro" id="IPR025166">
    <property type="entry name" value="Integrase_DNA_bind_dom"/>
</dbReference>
<dbReference type="InterPro" id="IPR038488">
    <property type="entry name" value="Integrase_DNA-bd_sf"/>
</dbReference>
<protein>
    <submittedName>
        <fullName evidence="9">Integrase</fullName>
    </submittedName>
</protein>
<dbReference type="InterPro" id="IPR002104">
    <property type="entry name" value="Integrase_catalytic"/>
</dbReference>
<dbReference type="GO" id="GO:0006310">
    <property type="term" value="P:DNA recombination"/>
    <property type="evidence" value="ECO:0007669"/>
    <property type="project" value="UniProtKB-KW"/>
</dbReference>
<dbReference type="InterPro" id="IPR011010">
    <property type="entry name" value="DNA_brk_join_enz"/>
</dbReference>
<dbReference type="InterPro" id="IPR004107">
    <property type="entry name" value="Integrase_SAM-like_N"/>
</dbReference>
<accession>A0A7V8GP44</accession>
<feature type="region of interest" description="Disordered" evidence="6">
    <location>
        <begin position="390"/>
        <end position="470"/>
    </location>
</feature>
<feature type="domain" description="Core-binding (CB)" evidence="8">
    <location>
        <begin position="98"/>
        <end position="178"/>
    </location>
</feature>
<keyword evidence="2" id="KW-0229">DNA integration</keyword>
<dbReference type="InterPro" id="IPR010998">
    <property type="entry name" value="Integrase_recombinase_N"/>
</dbReference>
<feature type="compositionally biased region" description="Basic residues" evidence="6">
    <location>
        <begin position="429"/>
        <end position="450"/>
    </location>
</feature>
<dbReference type="Pfam" id="PF00589">
    <property type="entry name" value="Phage_integrase"/>
    <property type="match status" value="1"/>
</dbReference>
<dbReference type="PANTHER" id="PTHR30629:SF2">
    <property type="entry name" value="PROPHAGE INTEGRASE INTS-RELATED"/>
    <property type="match status" value="1"/>
</dbReference>
<name>A0A7V8GP44_9GAMM</name>